<dbReference type="PANTHER" id="PTHR13802:SF65">
    <property type="entry name" value="NIDOGEN"/>
    <property type="match status" value="1"/>
</dbReference>
<keyword evidence="4" id="KW-1185">Reference proteome</keyword>
<feature type="compositionally biased region" description="Polar residues" evidence="1">
    <location>
        <begin position="252"/>
        <end position="262"/>
    </location>
</feature>
<dbReference type="RefSeq" id="XP_006812827.1">
    <property type="nucleotide sequence ID" value="XM_006812764.1"/>
</dbReference>
<dbReference type="SMART" id="SM00539">
    <property type="entry name" value="NIDO"/>
    <property type="match status" value="1"/>
</dbReference>
<feature type="domain" description="NIDO" evidence="3">
    <location>
        <begin position="99"/>
        <end position="246"/>
    </location>
</feature>
<evidence type="ECO:0000256" key="2">
    <source>
        <dbReference type="SAM" id="SignalP"/>
    </source>
</evidence>
<dbReference type="Proteomes" id="UP000694865">
    <property type="component" value="Unplaced"/>
</dbReference>
<dbReference type="Pfam" id="PF06119">
    <property type="entry name" value="NIDO"/>
    <property type="match status" value="1"/>
</dbReference>
<evidence type="ECO:0000313" key="4">
    <source>
        <dbReference type="Proteomes" id="UP000694865"/>
    </source>
</evidence>
<sequence>MKVLLISVVLLLCSLDSLAVYRKLFYHYGERTGDRFLNRGDVESVEMYLNSPISFYNNLHYTVYINTDGVLTFTPGLQGYPPYPFGVSFQETNIKLIAPFLTDLDNSDEENTGNIWYRETAENDPLHERANKEIQRLTGQHFQTSSLLIVTWEDIAMHHKQGISQLTSFQVVLANDGSSTYAIYLYDDENQSSEINVEYWPLSGFYAGDKSRYYNVPVSDVKDVYLLNRYSNVNTLGFWMWQIGMEDMGNSNIVEPTNTDISSGDGDSVQPSTHDNINPPEPDIAGKEFSLITL</sequence>
<proteinExistence type="predicted"/>
<protein>
    <submittedName>
        <fullName evidence="5">Nidogen-1-like</fullName>
    </submittedName>
</protein>
<feature type="region of interest" description="Disordered" evidence="1">
    <location>
        <begin position="252"/>
        <end position="283"/>
    </location>
</feature>
<reference evidence="5" key="1">
    <citation type="submission" date="2025-08" db="UniProtKB">
        <authorList>
            <consortium name="RefSeq"/>
        </authorList>
    </citation>
    <scope>IDENTIFICATION</scope>
    <source>
        <tissue evidence="5">Testes</tissue>
    </source>
</reference>
<dbReference type="PROSITE" id="PS51220">
    <property type="entry name" value="NIDO"/>
    <property type="match status" value="1"/>
</dbReference>
<name>A0ABM0LYI6_SACKO</name>
<feature type="chain" id="PRO_5047236966" evidence="2">
    <location>
        <begin position="20"/>
        <end position="294"/>
    </location>
</feature>
<accession>A0ABM0LYI6</accession>
<evidence type="ECO:0000256" key="1">
    <source>
        <dbReference type="SAM" id="MobiDB-lite"/>
    </source>
</evidence>
<evidence type="ECO:0000259" key="3">
    <source>
        <dbReference type="PROSITE" id="PS51220"/>
    </source>
</evidence>
<dbReference type="PANTHER" id="PTHR13802">
    <property type="entry name" value="MUCIN 4-RELATED"/>
    <property type="match status" value="1"/>
</dbReference>
<keyword evidence="2" id="KW-0732">Signal</keyword>
<organism evidence="4 5">
    <name type="scientific">Saccoglossus kowalevskii</name>
    <name type="common">Acorn worm</name>
    <dbReference type="NCBI Taxonomy" id="10224"/>
    <lineage>
        <taxon>Eukaryota</taxon>
        <taxon>Metazoa</taxon>
        <taxon>Hemichordata</taxon>
        <taxon>Enteropneusta</taxon>
        <taxon>Harrimaniidae</taxon>
        <taxon>Saccoglossus</taxon>
    </lineage>
</organism>
<evidence type="ECO:0000313" key="5">
    <source>
        <dbReference type="RefSeq" id="XP_006812827.1"/>
    </source>
</evidence>
<dbReference type="GeneID" id="100368668"/>
<dbReference type="InterPro" id="IPR003886">
    <property type="entry name" value="NIDO_dom"/>
</dbReference>
<gene>
    <name evidence="5" type="primary">LOC100368668</name>
</gene>
<dbReference type="InterPro" id="IPR051495">
    <property type="entry name" value="Epithelial_Barrier/Signaling"/>
</dbReference>
<feature type="signal peptide" evidence="2">
    <location>
        <begin position="1"/>
        <end position="19"/>
    </location>
</feature>